<dbReference type="HOGENOM" id="CLU_1010906_0_0_3"/>
<dbReference type="Proteomes" id="UP000010483">
    <property type="component" value="Chromosome"/>
</dbReference>
<gene>
    <name evidence="1" type="ordered locus">Cyast_2114</name>
</gene>
<sequence length="275" mass="32530">MARLTPKIDTLRALFAKSGNQCAFPQCEHSLINHKNQFVAQVCHIEAALEGGERYNPHSDDEYRRSYDNLLILCYAHHVETNDVEEYTAQKLREIKKEHESKFENSNFDIEQEKLEEIVNEIHKYWNEIQQLNTVNHRFSGTGLEIKIEVKKGCLDLIDDIKEKVNGIENLFRIFAESDQNLLNDLEKFLKKKNIDISIFDDIQYYENPFIDRNWEEHTLGSTNWIKTLRIDLAHLEVKYLEEKIKINNSELLKERLKKVQKILKKHAANEIYID</sequence>
<accession>K9YMG3</accession>
<evidence type="ECO:0000313" key="1">
    <source>
        <dbReference type="EMBL" id="AFZ48064.1"/>
    </source>
</evidence>
<organism evidence="1 2">
    <name type="scientific">Cyanobacterium stanieri (strain ATCC 29140 / PCC 7202)</name>
    <dbReference type="NCBI Taxonomy" id="292563"/>
    <lineage>
        <taxon>Bacteria</taxon>
        <taxon>Bacillati</taxon>
        <taxon>Cyanobacteriota</taxon>
        <taxon>Cyanophyceae</taxon>
        <taxon>Oscillatoriophycideae</taxon>
        <taxon>Chroococcales</taxon>
        <taxon>Geminocystaceae</taxon>
        <taxon>Cyanobacterium</taxon>
    </lineage>
</organism>
<dbReference type="STRING" id="292563.Cyast_2114"/>
<evidence type="ECO:0000313" key="2">
    <source>
        <dbReference type="Proteomes" id="UP000010483"/>
    </source>
</evidence>
<dbReference type="eggNOG" id="COG0457">
    <property type="taxonomic scope" value="Bacteria"/>
</dbReference>
<keyword evidence="2" id="KW-1185">Reference proteome</keyword>
<evidence type="ECO:0008006" key="3">
    <source>
        <dbReference type="Google" id="ProtNLM"/>
    </source>
</evidence>
<dbReference type="EMBL" id="CP003940">
    <property type="protein sequence ID" value="AFZ48064.1"/>
    <property type="molecule type" value="Genomic_DNA"/>
</dbReference>
<dbReference type="KEGG" id="csn:Cyast_2114"/>
<proteinExistence type="predicted"/>
<dbReference type="AlphaFoldDB" id="K9YMG3"/>
<reference evidence="2" key="1">
    <citation type="journal article" date="2013" name="Proc. Natl. Acad. Sci. U.S.A.">
        <title>Improving the coverage of the cyanobacterial phylum using diversity-driven genome sequencing.</title>
        <authorList>
            <person name="Shih P.M."/>
            <person name="Wu D."/>
            <person name="Latifi A."/>
            <person name="Axen S.D."/>
            <person name="Fewer D.P."/>
            <person name="Talla E."/>
            <person name="Calteau A."/>
            <person name="Cai F."/>
            <person name="Tandeau de Marsac N."/>
            <person name="Rippka R."/>
            <person name="Herdman M."/>
            <person name="Sivonen K."/>
            <person name="Coursin T."/>
            <person name="Laurent T."/>
            <person name="Goodwin L."/>
            <person name="Nolan M."/>
            <person name="Davenport K.W."/>
            <person name="Han C.S."/>
            <person name="Rubin E.M."/>
            <person name="Eisen J.A."/>
            <person name="Woyke T."/>
            <person name="Gugger M."/>
            <person name="Kerfeld C.A."/>
        </authorList>
    </citation>
    <scope>NUCLEOTIDE SEQUENCE [LARGE SCALE GENOMIC DNA]</scope>
    <source>
        <strain evidence="2">ATCC 29140 / PCC 7202</strain>
    </source>
</reference>
<dbReference type="BioCyc" id="CSTA292563:G1353-2118-MONOMER"/>
<protein>
    <recommendedName>
        <fullName evidence="3">HNH endonuclease</fullName>
    </recommendedName>
</protein>
<name>K9YMG3_CYASC</name>